<protein>
    <submittedName>
        <fullName evidence="3">PepSY-like domain-containing protein</fullName>
    </submittedName>
</protein>
<sequence>MKFSSILLSAFMFLLLIGKVNAQAQISVNDHVPSQVQNFVKKHFPENQIVKYKMEVSPTKVEYEVKLNDKTELDFNQDFQLIEGDSKLGLPLSVLPKKIVDYISQNQPNVAVKEWEIKPYGQKAELTNGVDLYFDKDGNFVRHK</sequence>
<dbReference type="Pfam" id="PF11396">
    <property type="entry name" value="PepSY_like"/>
    <property type="match status" value="2"/>
</dbReference>
<dbReference type="Gene3D" id="3.40.1420.30">
    <property type="match status" value="1"/>
</dbReference>
<dbReference type="EMBL" id="DXEZ01000329">
    <property type="protein sequence ID" value="HIX55705.1"/>
    <property type="molecule type" value="Genomic_DNA"/>
</dbReference>
<dbReference type="InterPro" id="IPR021533">
    <property type="entry name" value="PepSY-like"/>
</dbReference>
<dbReference type="AlphaFoldDB" id="A0A9D2AZL6"/>
<name>A0A9D2AZL6_9SPHI</name>
<feature type="signal peptide" evidence="1">
    <location>
        <begin position="1"/>
        <end position="22"/>
    </location>
</feature>
<dbReference type="SUPFAM" id="SSF160574">
    <property type="entry name" value="BT0923-like"/>
    <property type="match status" value="1"/>
</dbReference>
<reference evidence="3" key="1">
    <citation type="journal article" date="2021" name="PeerJ">
        <title>Extensive microbial diversity within the chicken gut microbiome revealed by metagenomics and culture.</title>
        <authorList>
            <person name="Gilroy R."/>
            <person name="Ravi A."/>
            <person name="Getino M."/>
            <person name="Pursley I."/>
            <person name="Horton D.L."/>
            <person name="Alikhan N.F."/>
            <person name="Baker D."/>
            <person name="Gharbi K."/>
            <person name="Hall N."/>
            <person name="Watson M."/>
            <person name="Adriaenssens E.M."/>
            <person name="Foster-Nyarko E."/>
            <person name="Jarju S."/>
            <person name="Secka A."/>
            <person name="Antonio M."/>
            <person name="Oren A."/>
            <person name="Chaudhuri R.R."/>
            <person name="La Ragione R."/>
            <person name="Hildebrand F."/>
            <person name="Pallen M.J."/>
        </authorList>
    </citation>
    <scope>NUCLEOTIDE SEQUENCE</scope>
    <source>
        <strain evidence="3">1719</strain>
    </source>
</reference>
<reference evidence="3" key="2">
    <citation type="submission" date="2021-04" db="EMBL/GenBank/DDBJ databases">
        <authorList>
            <person name="Gilroy R."/>
        </authorList>
    </citation>
    <scope>NUCLEOTIDE SEQUENCE</scope>
    <source>
        <strain evidence="3">1719</strain>
    </source>
</reference>
<accession>A0A9D2AZL6</accession>
<evidence type="ECO:0000313" key="3">
    <source>
        <dbReference type="EMBL" id="HIX55705.1"/>
    </source>
</evidence>
<evidence type="ECO:0000259" key="2">
    <source>
        <dbReference type="Pfam" id="PF11396"/>
    </source>
</evidence>
<dbReference type="Proteomes" id="UP000824156">
    <property type="component" value="Unassembled WGS sequence"/>
</dbReference>
<organism evidence="3 4">
    <name type="scientific">Candidatus Sphingobacterium stercoripullorum</name>
    <dbReference type="NCBI Taxonomy" id="2838759"/>
    <lineage>
        <taxon>Bacteria</taxon>
        <taxon>Pseudomonadati</taxon>
        <taxon>Bacteroidota</taxon>
        <taxon>Sphingobacteriia</taxon>
        <taxon>Sphingobacteriales</taxon>
        <taxon>Sphingobacteriaceae</taxon>
        <taxon>Sphingobacterium</taxon>
    </lineage>
</organism>
<gene>
    <name evidence="3" type="ORF">H9853_11850</name>
</gene>
<feature type="domain" description="Putative beta-lactamase-inhibitor-like PepSY-like" evidence="2">
    <location>
        <begin position="29"/>
        <end position="82"/>
    </location>
</feature>
<evidence type="ECO:0000256" key="1">
    <source>
        <dbReference type="SAM" id="SignalP"/>
    </source>
</evidence>
<evidence type="ECO:0000313" key="4">
    <source>
        <dbReference type="Proteomes" id="UP000824156"/>
    </source>
</evidence>
<feature type="domain" description="Putative beta-lactamase-inhibitor-like PepSY-like" evidence="2">
    <location>
        <begin position="90"/>
        <end position="141"/>
    </location>
</feature>
<keyword evidence="1" id="KW-0732">Signal</keyword>
<feature type="chain" id="PRO_5038438900" evidence="1">
    <location>
        <begin position="23"/>
        <end position="144"/>
    </location>
</feature>
<proteinExistence type="predicted"/>
<comment type="caution">
    <text evidence="3">The sequence shown here is derived from an EMBL/GenBank/DDBJ whole genome shotgun (WGS) entry which is preliminary data.</text>
</comment>